<dbReference type="Gene3D" id="1.10.238.10">
    <property type="entry name" value="EF-hand"/>
    <property type="match status" value="1"/>
</dbReference>
<dbReference type="EMBL" id="WVUK01000059">
    <property type="protein sequence ID" value="KAF7491448.1"/>
    <property type="molecule type" value="Genomic_DNA"/>
</dbReference>
<dbReference type="AlphaFoldDB" id="A0A132AI64"/>
<dbReference type="GO" id="GO:0006357">
    <property type="term" value="P:regulation of transcription by RNA polymerase II"/>
    <property type="evidence" value="ECO:0007669"/>
    <property type="project" value="UniProtKB-ARBA"/>
</dbReference>
<sequence>MSIWNHILNLPEEQQRQLFAIYNNNLPIEIRMQLADWIERQNWSFFVENNSETINMMKCQLIHQFGIEIKNLIEMSNDVAYRYKLTNYLTMITNSQSDVHGIIKNIHDCLLYEKEFIRCHQEEVPFPRVDNFFSNFQKLSQMNELVRENILQAENVFKNLKSIKETSNIKQLELGCYDIQSATDTNAIAIKKKLLETVNYLHVQCQSHINELINKYRDLVLKMQELSSILFDELNLWKQQQKNKTELPENLVKLKSLSESMASNICNLWQQLKFIDALIANDTNEDALTISQFIEIKKQITQLFKHLISETFIVKNQPKQIIKKETKFNAKVTLLAGSVLNVHMNSLVVKVQIINEEQAKLWNSDKEKFLVNSCCGEIVNNTTVMEYNSAANTLSANFINLRLKSIKRTEKKASIDKVVDEKFALLFTTEIFLENDIKFVISTISAPVVVIVHGNQKIHALSTIIWDNSFSELKRSPFNVPSEVKLGDLAQVLSRLFYDYSKRHLSEDNIHFLAEKISGHEVDKQHHYNMLVPWTKFSKDLLPEQNFSFWDWFYNILQLTREHLSEIWADGHIIGFLTRQRAEMLLMTKPPGTFLLRFSDTQLGGISVAYRNANNKVECLVPFCSGDLKIRKLADRLNDFNQFVYLYPDIPKDTTFSKYYSKIENQASNGYVFTQLKNCIPNDKDHDSNSSFADQQLSQQTSQQQQQQQSAMNESTNIYSDLNTMATNNQFEMPFEWNRSTIE</sequence>
<dbReference type="InterPro" id="IPR000980">
    <property type="entry name" value="SH2"/>
</dbReference>
<dbReference type="GO" id="GO:0003700">
    <property type="term" value="F:DNA-binding transcription factor activity"/>
    <property type="evidence" value="ECO:0007669"/>
    <property type="project" value="InterPro"/>
</dbReference>
<evidence type="ECO:0000313" key="18">
    <source>
        <dbReference type="EnsemblMetazoa" id="KAF7491448.1"/>
    </source>
</evidence>
<keyword evidence="5 13" id="KW-0597">Phosphoprotein</keyword>
<dbReference type="GO" id="GO:0005634">
    <property type="term" value="C:nucleus"/>
    <property type="evidence" value="ECO:0007669"/>
    <property type="project" value="UniProtKB-SubCell"/>
</dbReference>
<feature type="compositionally biased region" description="Low complexity" evidence="14">
    <location>
        <begin position="695"/>
        <end position="710"/>
    </location>
</feature>
<dbReference type="Proteomes" id="UP000070412">
    <property type="component" value="Unassembled WGS sequence"/>
</dbReference>
<dbReference type="InterPro" id="IPR036860">
    <property type="entry name" value="SH2_dom_sf"/>
</dbReference>
<dbReference type="InterPro" id="IPR008967">
    <property type="entry name" value="p53-like_TF_DNA-bd_sf"/>
</dbReference>
<evidence type="ECO:0000256" key="11">
    <source>
        <dbReference type="ARBA" id="ARBA00023242"/>
    </source>
</evidence>
<dbReference type="CDD" id="cd14801">
    <property type="entry name" value="STAT_DBD"/>
    <property type="match status" value="1"/>
</dbReference>
<evidence type="ECO:0000256" key="12">
    <source>
        <dbReference type="PROSITE-ProRule" id="PRU00191"/>
    </source>
</evidence>
<dbReference type="EnsemblMetazoa" id="SSS_6560s_mrna">
    <property type="protein sequence ID" value="KAF7491448.1"/>
    <property type="gene ID" value="SSS_6560"/>
</dbReference>
<proteinExistence type="inferred from homology"/>
<dbReference type="SUPFAM" id="SSF49417">
    <property type="entry name" value="p53-like transcription factors"/>
    <property type="match status" value="1"/>
</dbReference>
<feature type="domain" description="SH2" evidence="15">
    <location>
        <begin position="568"/>
        <end position="657"/>
    </location>
</feature>
<dbReference type="SUPFAM" id="SSF47655">
    <property type="entry name" value="STAT"/>
    <property type="match status" value="1"/>
</dbReference>
<reference evidence="17 20" key="1">
    <citation type="journal article" date="2015" name="Parasit. Vectors">
        <title>Draft genome of the scabies mite.</title>
        <authorList>
            <person name="Rider S.D.Jr."/>
            <person name="Morgan M.S."/>
            <person name="Arlian L.G."/>
        </authorList>
    </citation>
    <scope>NUCLEOTIDE SEQUENCE [LARGE SCALE GENOMIC DNA]</scope>
    <source>
        <strain evidence="17">Arlian Lab</strain>
    </source>
</reference>
<dbReference type="InterPro" id="IPR015988">
    <property type="entry name" value="STAT_TF_CC"/>
</dbReference>
<dbReference type="SUPFAM" id="SSF55550">
    <property type="entry name" value="SH2 domain"/>
    <property type="match status" value="1"/>
</dbReference>
<evidence type="ECO:0000256" key="6">
    <source>
        <dbReference type="ARBA" id="ARBA00022999"/>
    </source>
</evidence>
<dbReference type="InterPro" id="IPR012345">
    <property type="entry name" value="STAT_TF_DNA-bd_N"/>
</dbReference>
<keyword evidence="4 13" id="KW-0963">Cytoplasm</keyword>
<reference evidence="18" key="4">
    <citation type="submission" date="2022-06" db="UniProtKB">
        <authorList>
            <consortium name="EnsemblMetazoa"/>
        </authorList>
    </citation>
    <scope>IDENTIFICATION</scope>
</reference>
<protein>
    <recommendedName>
        <fullName evidence="13">Signal transducer and activator of transcription</fullName>
    </recommendedName>
</protein>
<evidence type="ECO:0000313" key="20">
    <source>
        <dbReference type="Proteomes" id="UP000616769"/>
    </source>
</evidence>
<gene>
    <name evidence="17" type="ORF">QR98_0092580</name>
    <name evidence="16" type="ORF">SSS_6560</name>
</gene>
<dbReference type="Gene3D" id="1.20.1050.20">
    <property type="entry name" value="STAT transcription factor, all-alpha domain"/>
    <property type="match status" value="1"/>
</dbReference>
<name>A0A132AI64_SARSC</name>
<dbReference type="SMART" id="SM00964">
    <property type="entry name" value="STAT_int"/>
    <property type="match status" value="1"/>
</dbReference>
<dbReference type="InterPro" id="IPR036535">
    <property type="entry name" value="STAT_N_sf"/>
</dbReference>
<dbReference type="GO" id="GO:0003677">
    <property type="term" value="F:DNA binding"/>
    <property type="evidence" value="ECO:0007669"/>
    <property type="project" value="UniProtKB-KW"/>
</dbReference>
<dbReference type="VEuPathDB" id="VectorBase:SSCA010326"/>
<keyword evidence="19" id="KW-1185">Reference proteome</keyword>
<evidence type="ECO:0000256" key="10">
    <source>
        <dbReference type="ARBA" id="ARBA00023163"/>
    </source>
</evidence>
<dbReference type="Pfam" id="PF02864">
    <property type="entry name" value="STAT_bind"/>
    <property type="match status" value="1"/>
</dbReference>
<dbReference type="SUPFAM" id="SSF48092">
    <property type="entry name" value="Transcription factor STAT-4 N-domain"/>
    <property type="match status" value="1"/>
</dbReference>
<comment type="subcellular location">
    <subcellularLocation>
        <location evidence="2 13">Cytoplasm</location>
    </subcellularLocation>
    <subcellularLocation>
        <location evidence="1 13">Nucleus</location>
    </subcellularLocation>
</comment>
<dbReference type="GO" id="GO:0005737">
    <property type="term" value="C:cytoplasm"/>
    <property type="evidence" value="ECO:0007669"/>
    <property type="project" value="UniProtKB-SubCell"/>
</dbReference>
<dbReference type="EMBL" id="JXLN01015573">
    <property type="protein sequence ID" value="KPM10698.1"/>
    <property type="molecule type" value="Genomic_DNA"/>
</dbReference>
<keyword evidence="11 13" id="KW-0539">Nucleus</keyword>
<keyword evidence="8 13" id="KW-0238">DNA-binding</keyword>
<keyword evidence="6 12" id="KW-0727">SH2 domain</keyword>
<evidence type="ECO:0000256" key="2">
    <source>
        <dbReference type="ARBA" id="ARBA00004496"/>
    </source>
</evidence>
<dbReference type="Gene3D" id="2.60.40.630">
    <property type="entry name" value="STAT transcription factor, DNA-binding domain"/>
    <property type="match status" value="1"/>
</dbReference>
<evidence type="ECO:0000259" key="15">
    <source>
        <dbReference type="PROSITE" id="PS50001"/>
    </source>
</evidence>
<evidence type="ECO:0000256" key="5">
    <source>
        <dbReference type="ARBA" id="ARBA00022553"/>
    </source>
</evidence>
<accession>A0A132AI64</accession>
<feature type="region of interest" description="Disordered" evidence="14">
    <location>
        <begin position="684"/>
        <end position="713"/>
    </location>
</feature>
<dbReference type="InterPro" id="IPR048988">
    <property type="entry name" value="STAT_linker"/>
</dbReference>
<dbReference type="InterPro" id="IPR001217">
    <property type="entry name" value="STAT"/>
</dbReference>
<dbReference type="Pfam" id="PF02865">
    <property type="entry name" value="STAT_int"/>
    <property type="match status" value="1"/>
</dbReference>
<dbReference type="Gene3D" id="1.10.532.10">
    <property type="entry name" value="STAT transcription factor, N-terminal domain"/>
    <property type="match status" value="1"/>
</dbReference>
<evidence type="ECO:0000256" key="8">
    <source>
        <dbReference type="ARBA" id="ARBA00023125"/>
    </source>
</evidence>
<dbReference type="Gene3D" id="3.30.505.10">
    <property type="entry name" value="SH2 domain"/>
    <property type="match status" value="1"/>
</dbReference>
<keyword evidence="9 13" id="KW-0010">Activator</keyword>
<evidence type="ECO:0000313" key="17">
    <source>
        <dbReference type="EMBL" id="KPM10698.1"/>
    </source>
</evidence>
<dbReference type="Pfam" id="PF00017">
    <property type="entry name" value="SH2"/>
    <property type="match status" value="1"/>
</dbReference>
<dbReference type="CDD" id="cd09919">
    <property type="entry name" value="SH2_STAT_family"/>
    <property type="match status" value="1"/>
</dbReference>
<keyword evidence="10 13" id="KW-0804">Transcription</keyword>
<dbReference type="Pfam" id="PF21354">
    <property type="entry name" value="STAT_linker"/>
    <property type="match status" value="1"/>
</dbReference>
<evidence type="ECO:0000256" key="4">
    <source>
        <dbReference type="ARBA" id="ARBA00022490"/>
    </source>
</evidence>
<dbReference type="PROSITE" id="PS50001">
    <property type="entry name" value="SH2"/>
    <property type="match status" value="1"/>
</dbReference>
<dbReference type="GO" id="GO:0007165">
    <property type="term" value="P:signal transduction"/>
    <property type="evidence" value="ECO:0007669"/>
    <property type="project" value="InterPro"/>
</dbReference>
<dbReference type="InterPro" id="IPR013799">
    <property type="entry name" value="STAT_TF_prot_interaction"/>
</dbReference>
<organism evidence="17 20">
    <name type="scientific">Sarcoptes scabiei</name>
    <name type="common">Itch mite</name>
    <name type="synonym">Acarus scabiei</name>
    <dbReference type="NCBI Taxonomy" id="52283"/>
    <lineage>
        <taxon>Eukaryota</taxon>
        <taxon>Metazoa</taxon>
        <taxon>Ecdysozoa</taxon>
        <taxon>Arthropoda</taxon>
        <taxon>Chelicerata</taxon>
        <taxon>Arachnida</taxon>
        <taxon>Acari</taxon>
        <taxon>Acariformes</taxon>
        <taxon>Sarcoptiformes</taxon>
        <taxon>Astigmata</taxon>
        <taxon>Psoroptidia</taxon>
        <taxon>Sarcoptoidea</taxon>
        <taxon>Sarcoptidae</taxon>
        <taxon>Sarcoptinae</taxon>
        <taxon>Sarcoptes</taxon>
    </lineage>
</organism>
<keyword evidence="7 13" id="KW-0805">Transcription regulation</keyword>
<evidence type="ECO:0000256" key="13">
    <source>
        <dbReference type="RuleBase" id="RU046415"/>
    </source>
</evidence>
<dbReference type="InterPro" id="IPR013801">
    <property type="entry name" value="STAT_TF_DNA-bd"/>
</dbReference>
<evidence type="ECO:0000256" key="9">
    <source>
        <dbReference type="ARBA" id="ARBA00023159"/>
    </source>
</evidence>
<evidence type="ECO:0000256" key="7">
    <source>
        <dbReference type="ARBA" id="ARBA00023015"/>
    </source>
</evidence>
<reference evidence="19" key="2">
    <citation type="journal article" date="2020" name="PLoS Negl. Trop. Dis.">
        <title>High-quality nuclear genome for Sarcoptes scabiei-A critical resource for a neglected parasite.</title>
        <authorList>
            <person name="Korhonen P.K."/>
            <person name="Gasser R.B."/>
            <person name="Ma G."/>
            <person name="Wang T."/>
            <person name="Stroehlein A.J."/>
            <person name="Young N.D."/>
            <person name="Ang C.S."/>
            <person name="Fernando D.D."/>
            <person name="Lu H.C."/>
            <person name="Taylor S."/>
            <person name="Reynolds S.L."/>
            <person name="Mofiz E."/>
            <person name="Najaraj S.H."/>
            <person name="Gowda H."/>
            <person name="Madugundu A."/>
            <person name="Renuse S."/>
            <person name="Holt D."/>
            <person name="Pandey A."/>
            <person name="Papenfuss A.T."/>
            <person name="Fischer K."/>
        </authorList>
    </citation>
    <scope>NUCLEOTIDE SEQUENCE [LARGE SCALE GENOMIC DNA]</scope>
</reference>
<evidence type="ECO:0000256" key="1">
    <source>
        <dbReference type="ARBA" id="ARBA00004123"/>
    </source>
</evidence>
<dbReference type="PANTHER" id="PTHR11801">
    <property type="entry name" value="SIGNAL TRANSDUCER AND ACTIVATOR OF TRANSCRIPTION"/>
    <property type="match status" value="1"/>
</dbReference>
<dbReference type="Proteomes" id="UP000616769">
    <property type="component" value="Unassembled WGS sequence"/>
</dbReference>
<dbReference type="OMA" id="EPQMPAM"/>
<evidence type="ECO:0000313" key="19">
    <source>
        <dbReference type="Proteomes" id="UP000070412"/>
    </source>
</evidence>
<comment type="similarity">
    <text evidence="3 13">Belongs to the transcription factor STAT family.</text>
</comment>
<evidence type="ECO:0000256" key="14">
    <source>
        <dbReference type="SAM" id="MobiDB-lite"/>
    </source>
</evidence>
<reference evidence="16" key="3">
    <citation type="submission" date="2020-01" db="EMBL/GenBank/DDBJ databases">
        <authorList>
            <person name="Korhonen P.K.K."/>
            <person name="Guangxu M.G."/>
            <person name="Wang T.W."/>
            <person name="Stroehlein A.J.S."/>
            <person name="Young N.D."/>
            <person name="Ang C.-S.A."/>
            <person name="Fernando D.W.F."/>
            <person name="Lu H.L."/>
            <person name="Taylor S.T."/>
            <person name="Ehtesham M.E.M."/>
            <person name="Najaraj S.H.N."/>
            <person name="Harsha G.H.G."/>
            <person name="Madugundu A.M."/>
            <person name="Renuse S.R."/>
            <person name="Holt D.H."/>
            <person name="Pandey A.P."/>
            <person name="Papenfuss A.P."/>
            <person name="Gasser R.B.G."/>
            <person name="Fischer K.F."/>
        </authorList>
    </citation>
    <scope>NUCLEOTIDE SEQUENCE</scope>
    <source>
        <strain evidence="16">SSS_KF_BRIS2020</strain>
    </source>
</reference>
<dbReference type="OrthoDB" id="19300at2759"/>
<evidence type="ECO:0000256" key="3">
    <source>
        <dbReference type="ARBA" id="ARBA00005586"/>
    </source>
</evidence>
<evidence type="ECO:0000313" key="16">
    <source>
        <dbReference type="EMBL" id="KAF7491448.1"/>
    </source>
</evidence>